<protein>
    <submittedName>
        <fullName evidence="2">Uncharacterized protein</fullName>
    </submittedName>
</protein>
<organism evidence="2">
    <name type="scientific">marine metagenome</name>
    <dbReference type="NCBI Taxonomy" id="408172"/>
    <lineage>
        <taxon>unclassified sequences</taxon>
        <taxon>metagenomes</taxon>
        <taxon>ecological metagenomes</taxon>
    </lineage>
</organism>
<reference evidence="2" key="1">
    <citation type="submission" date="2018-05" db="EMBL/GenBank/DDBJ databases">
        <authorList>
            <person name="Lanie J.A."/>
            <person name="Ng W.-L."/>
            <person name="Kazmierczak K.M."/>
            <person name="Andrzejewski T.M."/>
            <person name="Davidsen T.M."/>
            <person name="Wayne K.J."/>
            <person name="Tettelin H."/>
            <person name="Glass J.I."/>
            <person name="Rusch D."/>
            <person name="Podicherti R."/>
            <person name="Tsui H.-C.T."/>
            <person name="Winkler M.E."/>
        </authorList>
    </citation>
    <scope>NUCLEOTIDE SEQUENCE</scope>
</reference>
<dbReference type="EMBL" id="UINC01120517">
    <property type="protein sequence ID" value="SVC95050.1"/>
    <property type="molecule type" value="Genomic_DNA"/>
</dbReference>
<name>A0A382RCG0_9ZZZZ</name>
<feature type="transmembrane region" description="Helical" evidence="1">
    <location>
        <begin position="166"/>
        <end position="185"/>
    </location>
</feature>
<keyword evidence="1" id="KW-0472">Membrane</keyword>
<evidence type="ECO:0000256" key="1">
    <source>
        <dbReference type="SAM" id="Phobius"/>
    </source>
</evidence>
<proteinExistence type="predicted"/>
<gene>
    <name evidence="2" type="ORF">METZ01_LOCUS347904</name>
</gene>
<sequence>PGQKITLENNEHPPVLRVGTYPISAMVKYKTLLEEGEGKTIFHSDTFYFKEPVQSQIAGSIQSSGGPESSILKIFLKNQSDSFKNIRMMLLLPPGMVAENFNGMMGFTLRGNAKKSFEVTVSRGSNWGEDRFPVRLMVEYGEMLKHYSGEIEGAIQFSPSWYSMKYLLHFTVLAVMGLILAGLYFRFYNSRKKGNTNG</sequence>
<accession>A0A382RCG0</accession>
<keyword evidence="1" id="KW-1133">Transmembrane helix</keyword>
<evidence type="ECO:0000313" key="2">
    <source>
        <dbReference type="EMBL" id="SVC95050.1"/>
    </source>
</evidence>
<feature type="non-terminal residue" evidence="2">
    <location>
        <position position="1"/>
    </location>
</feature>
<keyword evidence="1" id="KW-0812">Transmembrane</keyword>
<dbReference type="AlphaFoldDB" id="A0A382RCG0"/>